<comment type="similarity">
    <text evidence="1">Belongs to the short-chain dehydrogenases/reductases (SDR) family.</text>
</comment>
<dbReference type="InterPro" id="IPR002347">
    <property type="entry name" value="SDR_fam"/>
</dbReference>
<dbReference type="GO" id="GO:0032787">
    <property type="term" value="P:monocarboxylic acid metabolic process"/>
    <property type="evidence" value="ECO:0007669"/>
    <property type="project" value="UniProtKB-ARBA"/>
</dbReference>
<protein>
    <submittedName>
        <fullName evidence="2">FabG Dehydrogenases with different specificities (Related to short-chain alcohol dehydrogenases)</fullName>
    </submittedName>
</protein>
<dbReference type="InterPro" id="IPR036291">
    <property type="entry name" value="NAD(P)-bd_dom_sf"/>
</dbReference>
<dbReference type="Gene3D" id="3.40.50.720">
    <property type="entry name" value="NAD(P)-binding Rossmann-like Domain"/>
    <property type="match status" value="1"/>
</dbReference>
<accession>A0A6J5NSA4</accession>
<dbReference type="Pfam" id="PF13561">
    <property type="entry name" value="adh_short_C2"/>
    <property type="match status" value="1"/>
</dbReference>
<evidence type="ECO:0000256" key="1">
    <source>
        <dbReference type="ARBA" id="ARBA00006484"/>
    </source>
</evidence>
<gene>
    <name evidence="2" type="ORF">UFOVP723_36</name>
</gene>
<dbReference type="PRINTS" id="PR00081">
    <property type="entry name" value="GDHRDH"/>
</dbReference>
<dbReference type="PANTHER" id="PTHR42879:SF2">
    <property type="entry name" value="3-OXOACYL-[ACYL-CARRIER-PROTEIN] REDUCTASE FABG"/>
    <property type="match status" value="1"/>
</dbReference>
<sequence length="212" mass="23196">MKTIALFGATGGLGSQLLPLLQKKYNVIAISSSDVNVTNYAAVKTLFDTNKIDIVINLSGYNSDAFAHKINTAQLDKQIDINIKGTVNIVSNCLPLMREQQFGRIILVSSVLADHPVISTSIYSGCKGFVDSFTKTVALENANKNINCNSLQLGYFDGGLTYKIPETFRDTIKNNIPAKRWGMIDELHNTIEYLIETGYITGQNINISGGII</sequence>
<proteinExistence type="inferred from homology"/>
<name>A0A6J5NSA4_9CAUD</name>
<dbReference type="PRINTS" id="PR00080">
    <property type="entry name" value="SDRFAMILY"/>
</dbReference>
<organism evidence="2">
    <name type="scientific">uncultured Caudovirales phage</name>
    <dbReference type="NCBI Taxonomy" id="2100421"/>
    <lineage>
        <taxon>Viruses</taxon>
        <taxon>Duplodnaviria</taxon>
        <taxon>Heunggongvirae</taxon>
        <taxon>Uroviricota</taxon>
        <taxon>Caudoviricetes</taxon>
        <taxon>Peduoviridae</taxon>
        <taxon>Maltschvirus</taxon>
        <taxon>Maltschvirus maltsch</taxon>
    </lineage>
</organism>
<dbReference type="EMBL" id="LR796697">
    <property type="protein sequence ID" value="CAB4160015.1"/>
    <property type="molecule type" value="Genomic_DNA"/>
</dbReference>
<dbReference type="CDD" id="cd05233">
    <property type="entry name" value="SDR_c"/>
    <property type="match status" value="1"/>
</dbReference>
<evidence type="ECO:0000313" key="2">
    <source>
        <dbReference type="EMBL" id="CAB4160015.1"/>
    </source>
</evidence>
<dbReference type="PANTHER" id="PTHR42879">
    <property type="entry name" value="3-OXOACYL-(ACYL-CARRIER-PROTEIN) REDUCTASE"/>
    <property type="match status" value="1"/>
</dbReference>
<dbReference type="InterPro" id="IPR050259">
    <property type="entry name" value="SDR"/>
</dbReference>
<dbReference type="PROSITE" id="PS00061">
    <property type="entry name" value="ADH_SHORT"/>
    <property type="match status" value="1"/>
</dbReference>
<dbReference type="SUPFAM" id="SSF51735">
    <property type="entry name" value="NAD(P)-binding Rossmann-fold domains"/>
    <property type="match status" value="1"/>
</dbReference>
<reference evidence="2" key="1">
    <citation type="submission" date="2020-04" db="EMBL/GenBank/DDBJ databases">
        <authorList>
            <person name="Chiriac C."/>
            <person name="Salcher M."/>
            <person name="Ghai R."/>
            <person name="Kavagutti S V."/>
        </authorList>
    </citation>
    <scope>NUCLEOTIDE SEQUENCE</scope>
</reference>
<dbReference type="InterPro" id="IPR020904">
    <property type="entry name" value="Sc_DH/Rdtase_CS"/>
</dbReference>